<proteinExistence type="predicted"/>
<dbReference type="GO" id="GO:0015379">
    <property type="term" value="F:potassium:chloride symporter activity"/>
    <property type="evidence" value="ECO:0007669"/>
    <property type="project" value="TreeGrafter"/>
</dbReference>
<keyword evidence="3 5" id="KW-1133">Transmembrane helix</keyword>
<evidence type="ECO:0000256" key="5">
    <source>
        <dbReference type="SAM" id="Phobius"/>
    </source>
</evidence>
<dbReference type="GO" id="GO:0055064">
    <property type="term" value="P:chloride ion homeostasis"/>
    <property type="evidence" value="ECO:0007669"/>
    <property type="project" value="TreeGrafter"/>
</dbReference>
<dbReference type="Proteomes" id="UP000271098">
    <property type="component" value="Unassembled WGS sequence"/>
</dbReference>
<dbReference type="EMBL" id="UYRT01097618">
    <property type="protein sequence ID" value="VDN41377.1"/>
    <property type="molecule type" value="Genomic_DNA"/>
</dbReference>
<dbReference type="WBParaSite" id="GPUH_0002339901-mRNA-1">
    <property type="protein sequence ID" value="GPUH_0002339901-mRNA-1"/>
    <property type="gene ID" value="GPUH_0002339901"/>
</dbReference>
<dbReference type="GO" id="GO:0006884">
    <property type="term" value="P:cell volume homeostasis"/>
    <property type="evidence" value="ECO:0007669"/>
    <property type="project" value="TreeGrafter"/>
</dbReference>
<dbReference type="InterPro" id="IPR002293">
    <property type="entry name" value="AA/rel_permease1"/>
</dbReference>
<dbReference type="Gene3D" id="1.20.1740.10">
    <property type="entry name" value="Amino acid/polyamine transporter I"/>
    <property type="match status" value="1"/>
</dbReference>
<dbReference type="GO" id="GO:0055075">
    <property type="term" value="P:potassium ion homeostasis"/>
    <property type="evidence" value="ECO:0007669"/>
    <property type="project" value="TreeGrafter"/>
</dbReference>
<gene>
    <name evidence="6" type="ORF">GPUH_LOCUS23369</name>
</gene>
<dbReference type="AlphaFoldDB" id="A0A183EQX8"/>
<reference evidence="8" key="1">
    <citation type="submission" date="2016-06" db="UniProtKB">
        <authorList>
            <consortium name="WormBaseParasite"/>
        </authorList>
    </citation>
    <scope>IDENTIFICATION</scope>
</reference>
<dbReference type="GO" id="GO:1990573">
    <property type="term" value="P:potassium ion import across plasma membrane"/>
    <property type="evidence" value="ECO:0007669"/>
    <property type="project" value="TreeGrafter"/>
</dbReference>
<organism evidence="8">
    <name type="scientific">Gongylonema pulchrum</name>
    <dbReference type="NCBI Taxonomy" id="637853"/>
    <lineage>
        <taxon>Eukaryota</taxon>
        <taxon>Metazoa</taxon>
        <taxon>Ecdysozoa</taxon>
        <taxon>Nematoda</taxon>
        <taxon>Chromadorea</taxon>
        <taxon>Rhabditida</taxon>
        <taxon>Spirurina</taxon>
        <taxon>Spiruromorpha</taxon>
        <taxon>Spiruroidea</taxon>
        <taxon>Gongylonematidae</taxon>
        <taxon>Gongylonema</taxon>
    </lineage>
</organism>
<accession>A0A183EQX8</accession>
<evidence type="ECO:0000313" key="7">
    <source>
        <dbReference type="Proteomes" id="UP000271098"/>
    </source>
</evidence>
<evidence type="ECO:0000256" key="1">
    <source>
        <dbReference type="ARBA" id="ARBA00004141"/>
    </source>
</evidence>
<dbReference type="GO" id="GO:0007268">
    <property type="term" value="P:chemical synaptic transmission"/>
    <property type="evidence" value="ECO:0007669"/>
    <property type="project" value="TreeGrafter"/>
</dbReference>
<dbReference type="OrthoDB" id="5843438at2759"/>
<dbReference type="InterPro" id="IPR004842">
    <property type="entry name" value="SLC12A_fam"/>
</dbReference>
<evidence type="ECO:0000256" key="2">
    <source>
        <dbReference type="ARBA" id="ARBA00022692"/>
    </source>
</evidence>
<dbReference type="PANTHER" id="PTHR11827">
    <property type="entry name" value="SOLUTE CARRIER FAMILY 12, CATION COTRANSPORTERS"/>
    <property type="match status" value="1"/>
</dbReference>
<dbReference type="PANTHER" id="PTHR11827:SF53">
    <property type="entry name" value="K+_CL-COTRANSPORTER"/>
    <property type="match status" value="1"/>
</dbReference>
<keyword evidence="7" id="KW-1185">Reference proteome</keyword>
<name>A0A183EQX8_9BILA</name>
<evidence type="ECO:0000313" key="8">
    <source>
        <dbReference type="WBParaSite" id="GPUH_0002339901-mRNA-1"/>
    </source>
</evidence>
<dbReference type="GO" id="GO:0005886">
    <property type="term" value="C:plasma membrane"/>
    <property type="evidence" value="ECO:0007669"/>
    <property type="project" value="TreeGrafter"/>
</dbReference>
<evidence type="ECO:0000313" key="6">
    <source>
        <dbReference type="EMBL" id="VDN41377.1"/>
    </source>
</evidence>
<evidence type="ECO:0000256" key="3">
    <source>
        <dbReference type="ARBA" id="ARBA00022989"/>
    </source>
</evidence>
<dbReference type="GO" id="GO:0045202">
    <property type="term" value="C:synapse"/>
    <property type="evidence" value="ECO:0007669"/>
    <property type="project" value="GOC"/>
</dbReference>
<feature type="transmembrane region" description="Helical" evidence="5">
    <location>
        <begin position="17"/>
        <end position="38"/>
    </location>
</feature>
<sequence>MGGYGMIVAELAWPSPWVIMIGAFTSCVGAALQCLCSAPRLLQSIAKDDVLPFLRPFQVLTRWNEPFRWYLLTVSTS</sequence>
<dbReference type="Pfam" id="PF13520">
    <property type="entry name" value="AA_permease_2"/>
    <property type="match status" value="1"/>
</dbReference>
<keyword evidence="4 5" id="KW-0472">Membrane</keyword>
<protein>
    <submittedName>
        <fullName evidence="8">AA_permease domain-containing protein</fullName>
    </submittedName>
</protein>
<keyword evidence="2 5" id="KW-0812">Transmembrane</keyword>
<evidence type="ECO:0000256" key="4">
    <source>
        <dbReference type="ARBA" id="ARBA00023136"/>
    </source>
</evidence>
<comment type="subcellular location">
    <subcellularLocation>
        <location evidence="1">Membrane</location>
        <topology evidence="1">Multi-pass membrane protein</topology>
    </subcellularLocation>
</comment>
<reference evidence="6 7" key="2">
    <citation type="submission" date="2018-11" db="EMBL/GenBank/DDBJ databases">
        <authorList>
            <consortium name="Pathogen Informatics"/>
        </authorList>
    </citation>
    <scope>NUCLEOTIDE SEQUENCE [LARGE SCALE GENOMIC DNA]</scope>
</reference>